<dbReference type="GO" id="GO:0008168">
    <property type="term" value="F:methyltransferase activity"/>
    <property type="evidence" value="ECO:0007669"/>
    <property type="project" value="UniProtKB-KW"/>
</dbReference>
<protein>
    <submittedName>
        <fullName evidence="2">Class I SAM-dependent methyltransferase</fullName>
    </submittedName>
</protein>
<dbReference type="InterPro" id="IPR029063">
    <property type="entry name" value="SAM-dependent_MTases_sf"/>
</dbReference>
<dbReference type="SUPFAM" id="SSF53335">
    <property type="entry name" value="S-adenosyl-L-methionine-dependent methyltransferases"/>
    <property type="match status" value="1"/>
</dbReference>
<dbReference type="EMBL" id="RZHH01000002">
    <property type="protein sequence ID" value="RYJ14735.1"/>
    <property type="molecule type" value="Genomic_DNA"/>
</dbReference>
<dbReference type="CDD" id="cd02440">
    <property type="entry name" value="AdoMet_MTases"/>
    <property type="match status" value="1"/>
</dbReference>
<evidence type="ECO:0000259" key="1">
    <source>
        <dbReference type="Pfam" id="PF13847"/>
    </source>
</evidence>
<keyword evidence="2" id="KW-0489">Methyltransferase</keyword>
<dbReference type="RefSeq" id="WP_129785073.1">
    <property type="nucleotide sequence ID" value="NZ_RZHH01000002.1"/>
</dbReference>
<dbReference type="PANTHER" id="PTHR43861:SF1">
    <property type="entry name" value="TRANS-ACONITATE 2-METHYLTRANSFERASE"/>
    <property type="match status" value="1"/>
</dbReference>
<evidence type="ECO:0000313" key="2">
    <source>
        <dbReference type="EMBL" id="RYJ14735.1"/>
    </source>
</evidence>
<comment type="caution">
    <text evidence="2">The sequence shown here is derived from an EMBL/GenBank/DDBJ whole genome shotgun (WGS) entry which is preliminary data.</text>
</comment>
<sequence length="194" mass="21692">MFQNTRQPDWDWWEALWPEPKAVLKTVGIDSGQSVADVGSGNGYFTLPLAELVDGEPVYAIDINDELLGELAEAAAERQCQNIDCIHGDARNLLELLPEPVDTVLVANTFHGVKKQVEFARQARELLRPDGQFVVVNWHDMPKSETTVANEPRGPPESLRMAAEETRDVLRKVFGSVEQRDVPPYHYAVIGTRS</sequence>
<dbReference type="Gene3D" id="3.40.50.150">
    <property type="entry name" value="Vaccinia Virus protein VP39"/>
    <property type="match status" value="1"/>
</dbReference>
<accession>A0A482TP86</accession>
<gene>
    <name evidence="2" type="ORF">ELS19_12755</name>
</gene>
<evidence type="ECO:0000313" key="3">
    <source>
        <dbReference type="Proteomes" id="UP000294028"/>
    </source>
</evidence>
<name>A0A482TP86_9EURY</name>
<proteinExistence type="predicted"/>
<keyword evidence="2" id="KW-0808">Transferase</keyword>
<dbReference type="GO" id="GO:0032259">
    <property type="term" value="P:methylation"/>
    <property type="evidence" value="ECO:0007669"/>
    <property type="project" value="UniProtKB-KW"/>
</dbReference>
<dbReference type="InterPro" id="IPR025714">
    <property type="entry name" value="Methyltranfer_dom"/>
</dbReference>
<reference evidence="2 3" key="1">
    <citation type="submission" date="2018-12" db="EMBL/GenBank/DDBJ databases">
        <title>Genome analysis provides insights into bioremediation potentialities of Halogeometricum borinquense strain N11.</title>
        <authorList>
            <person name="Najjari A."/>
            <person name="Youssef N."/>
            <person name="Fhoula I."/>
            <person name="Ben Dhia O."/>
            <person name="Mahjoubi M."/>
            <person name="Ouzari H.I."/>
            <person name="Cherif A."/>
        </authorList>
    </citation>
    <scope>NUCLEOTIDE SEQUENCE [LARGE SCALE GENOMIC DNA]</scope>
    <source>
        <strain evidence="2 3">N11</strain>
    </source>
</reference>
<dbReference type="AlphaFoldDB" id="A0A482TP86"/>
<dbReference type="Proteomes" id="UP000294028">
    <property type="component" value="Unassembled WGS sequence"/>
</dbReference>
<feature type="domain" description="Methyltransferase" evidence="1">
    <location>
        <begin position="29"/>
        <end position="139"/>
    </location>
</feature>
<dbReference type="Pfam" id="PF13847">
    <property type="entry name" value="Methyltransf_31"/>
    <property type="match status" value="1"/>
</dbReference>
<organism evidence="2 3">
    <name type="scientific">Halogeometricum borinquense</name>
    <dbReference type="NCBI Taxonomy" id="60847"/>
    <lineage>
        <taxon>Archaea</taxon>
        <taxon>Methanobacteriati</taxon>
        <taxon>Methanobacteriota</taxon>
        <taxon>Stenosarchaea group</taxon>
        <taxon>Halobacteria</taxon>
        <taxon>Halobacteriales</taxon>
        <taxon>Haloferacaceae</taxon>
        <taxon>Halogeometricum</taxon>
    </lineage>
</organism>
<dbReference type="PANTHER" id="PTHR43861">
    <property type="entry name" value="TRANS-ACONITATE 2-METHYLTRANSFERASE-RELATED"/>
    <property type="match status" value="1"/>
</dbReference>